<name>A0ABM7LU70_9ACTN</name>
<reference evidence="2 3" key="1">
    <citation type="submission" date="2020-08" db="EMBL/GenBank/DDBJ databases">
        <title>Whole genome shotgun sequence of Actinoplanes ianthinogenes NBRC 13996.</title>
        <authorList>
            <person name="Komaki H."/>
            <person name="Tamura T."/>
        </authorList>
    </citation>
    <scope>NUCLEOTIDE SEQUENCE [LARGE SCALE GENOMIC DNA]</scope>
    <source>
        <strain evidence="2 3">NBRC 13996</strain>
    </source>
</reference>
<protein>
    <recommendedName>
        <fullName evidence="4">Ribosomally synthesized peptide with SipW-like signal peptide</fullName>
    </recommendedName>
</protein>
<gene>
    <name evidence="2" type="ORF">Aiant_34810</name>
</gene>
<evidence type="ECO:0000313" key="2">
    <source>
        <dbReference type="EMBL" id="BCJ42824.1"/>
    </source>
</evidence>
<accession>A0ABM7LU70</accession>
<evidence type="ECO:0000256" key="1">
    <source>
        <dbReference type="SAM" id="SignalP"/>
    </source>
</evidence>
<sequence>MRKMTKRSATAVAAAAAVAVIGAGTAYAAWTLSGNGDASATAGKVVPLDVSGVAPADLVPGGKSALNVTVTNKNKFAVKITKITIGAISTKAKDCPSTSVVATGAAIPANLVVLAAGNSPTTATVAYPDALQMSADAPNACQSAKYEFTVAVDAESTVAQNG</sequence>
<organism evidence="2 3">
    <name type="scientific">Actinoplanes ianthinogenes</name>
    <dbReference type="NCBI Taxonomy" id="122358"/>
    <lineage>
        <taxon>Bacteria</taxon>
        <taxon>Bacillati</taxon>
        <taxon>Actinomycetota</taxon>
        <taxon>Actinomycetes</taxon>
        <taxon>Micromonosporales</taxon>
        <taxon>Micromonosporaceae</taxon>
        <taxon>Actinoplanes</taxon>
    </lineage>
</organism>
<keyword evidence="3" id="KW-1185">Reference proteome</keyword>
<feature type="signal peptide" evidence="1">
    <location>
        <begin position="1"/>
        <end position="28"/>
    </location>
</feature>
<evidence type="ECO:0000313" key="3">
    <source>
        <dbReference type="Proteomes" id="UP000676967"/>
    </source>
</evidence>
<keyword evidence="1" id="KW-0732">Signal</keyword>
<dbReference type="Proteomes" id="UP000676967">
    <property type="component" value="Chromosome"/>
</dbReference>
<dbReference type="EMBL" id="AP023356">
    <property type="protein sequence ID" value="BCJ42824.1"/>
    <property type="molecule type" value="Genomic_DNA"/>
</dbReference>
<evidence type="ECO:0008006" key="4">
    <source>
        <dbReference type="Google" id="ProtNLM"/>
    </source>
</evidence>
<proteinExistence type="predicted"/>
<feature type="chain" id="PRO_5046648913" description="Ribosomally synthesized peptide with SipW-like signal peptide" evidence="1">
    <location>
        <begin position="29"/>
        <end position="162"/>
    </location>
</feature>